<gene>
    <name evidence="2" type="ORF">M430DRAFT_270116</name>
</gene>
<dbReference type="OrthoDB" id="10665119at2759"/>
<proteinExistence type="predicted"/>
<name>A0A2T3AUD2_AMORE</name>
<dbReference type="EMBL" id="KZ679015">
    <property type="protein sequence ID" value="PSS12242.1"/>
    <property type="molecule type" value="Genomic_DNA"/>
</dbReference>
<feature type="compositionally biased region" description="Low complexity" evidence="1">
    <location>
        <begin position="14"/>
        <end position="30"/>
    </location>
</feature>
<feature type="region of interest" description="Disordered" evidence="1">
    <location>
        <begin position="1"/>
        <end position="47"/>
    </location>
</feature>
<accession>A0A2T3AUD2</accession>
<organism evidence="2 3">
    <name type="scientific">Amorphotheca resinae ATCC 22711</name>
    <dbReference type="NCBI Taxonomy" id="857342"/>
    <lineage>
        <taxon>Eukaryota</taxon>
        <taxon>Fungi</taxon>
        <taxon>Dikarya</taxon>
        <taxon>Ascomycota</taxon>
        <taxon>Pezizomycotina</taxon>
        <taxon>Leotiomycetes</taxon>
        <taxon>Helotiales</taxon>
        <taxon>Amorphothecaceae</taxon>
        <taxon>Amorphotheca</taxon>
    </lineage>
</organism>
<dbReference type="AlphaFoldDB" id="A0A2T3AUD2"/>
<protein>
    <submittedName>
        <fullName evidence="2">Uncharacterized protein</fullName>
    </submittedName>
</protein>
<sequence length="306" mass="34667">MIETDPETAEETETTYNTPPAPSLLSSFFPDGFQDKEKEEEEEKRSLSLNLNLVSDEHIRQLCRDKELSSTGDRERDIERLRECEKIEKEQQLQNHMGEVMCIKEATTRMLSVGSSTMGSDSGDRGQEEEEEMEEIDWMAPEVSAAEIRKECLARTPKIHIPRRVLAAEVKATFGAMLMDLDRLERERRQSIRRAGLDMSDTLREYLTYLDGIDGREAPASLGMGEVEDEGGDVESLVESRELGAIGGRSEEENETFVVKEPSEEGQETMDKEGQQEQGETTNDEVSKNVNPAEDITAAFIKYMRR</sequence>
<dbReference type="GeneID" id="36573578"/>
<dbReference type="InParanoid" id="A0A2T3AUD2"/>
<evidence type="ECO:0000313" key="2">
    <source>
        <dbReference type="EMBL" id="PSS12242.1"/>
    </source>
</evidence>
<reference evidence="2 3" key="1">
    <citation type="journal article" date="2018" name="New Phytol.">
        <title>Comparative genomics and transcriptomics depict ericoid mycorrhizal fungi as versatile saprotrophs and plant mutualists.</title>
        <authorList>
            <person name="Martino E."/>
            <person name="Morin E."/>
            <person name="Grelet G.A."/>
            <person name="Kuo A."/>
            <person name="Kohler A."/>
            <person name="Daghino S."/>
            <person name="Barry K.W."/>
            <person name="Cichocki N."/>
            <person name="Clum A."/>
            <person name="Dockter R.B."/>
            <person name="Hainaut M."/>
            <person name="Kuo R.C."/>
            <person name="LaButti K."/>
            <person name="Lindahl B.D."/>
            <person name="Lindquist E.A."/>
            <person name="Lipzen A."/>
            <person name="Khouja H.R."/>
            <person name="Magnuson J."/>
            <person name="Murat C."/>
            <person name="Ohm R.A."/>
            <person name="Singer S.W."/>
            <person name="Spatafora J.W."/>
            <person name="Wang M."/>
            <person name="Veneault-Fourrey C."/>
            <person name="Henrissat B."/>
            <person name="Grigoriev I.V."/>
            <person name="Martin F.M."/>
            <person name="Perotto S."/>
        </authorList>
    </citation>
    <scope>NUCLEOTIDE SEQUENCE [LARGE SCALE GENOMIC DNA]</scope>
    <source>
        <strain evidence="2 3">ATCC 22711</strain>
    </source>
</reference>
<keyword evidence="3" id="KW-1185">Reference proteome</keyword>
<feature type="region of interest" description="Disordered" evidence="1">
    <location>
        <begin position="243"/>
        <end position="294"/>
    </location>
</feature>
<feature type="compositionally biased region" description="Acidic residues" evidence="1">
    <location>
        <begin position="1"/>
        <end position="13"/>
    </location>
</feature>
<evidence type="ECO:0000256" key="1">
    <source>
        <dbReference type="SAM" id="MobiDB-lite"/>
    </source>
</evidence>
<dbReference type="RefSeq" id="XP_024718240.1">
    <property type="nucleotide sequence ID" value="XM_024865497.1"/>
</dbReference>
<evidence type="ECO:0000313" key="3">
    <source>
        <dbReference type="Proteomes" id="UP000241818"/>
    </source>
</evidence>
<dbReference type="Proteomes" id="UP000241818">
    <property type="component" value="Unassembled WGS sequence"/>
</dbReference>